<dbReference type="RefSeq" id="WP_207989683.1">
    <property type="nucleotide sequence ID" value="NZ_CP071794.1"/>
</dbReference>
<evidence type="ECO:0000256" key="1">
    <source>
        <dbReference type="ARBA" id="ARBA00022801"/>
    </source>
</evidence>
<dbReference type="EMBL" id="CP071794">
    <property type="protein sequence ID" value="QTD57314.1"/>
    <property type="molecule type" value="Genomic_DNA"/>
</dbReference>
<dbReference type="NCBIfam" id="TIGR00369">
    <property type="entry name" value="unchar_dom_1"/>
    <property type="match status" value="1"/>
</dbReference>
<dbReference type="InterPro" id="IPR029069">
    <property type="entry name" value="HotDog_dom_sf"/>
</dbReference>
<name>A0ABX7T9S2_9SPHN</name>
<feature type="domain" description="Thioesterase" evidence="2">
    <location>
        <begin position="98"/>
        <end position="173"/>
    </location>
</feature>
<protein>
    <submittedName>
        <fullName evidence="3">PaaI family thioesterase</fullName>
    </submittedName>
</protein>
<dbReference type="Pfam" id="PF03061">
    <property type="entry name" value="4HBT"/>
    <property type="match status" value="1"/>
</dbReference>
<evidence type="ECO:0000313" key="3">
    <source>
        <dbReference type="EMBL" id="QTD57314.1"/>
    </source>
</evidence>
<evidence type="ECO:0000259" key="2">
    <source>
        <dbReference type="Pfam" id="PF03061"/>
    </source>
</evidence>
<dbReference type="CDD" id="cd03443">
    <property type="entry name" value="PaaI_thioesterase"/>
    <property type="match status" value="1"/>
</dbReference>
<sequence>MKLNHLATLAANWQYHLLVEETDVDTVLCSFIFLLDQFQKRTEIMSESDLQDALSIFARFPTPPCAATLGWELLDANFEAGTVQIGFLAKSDFCNPSGYVQGGFLAAMLDDTMGPAVVVKSRGSMFTPTINLNVTFIAPAKTGKLVGNGKIIQQGKSICSLEGELFDESQNLVARATASSRLVSMAKAVGR</sequence>
<keyword evidence="1" id="KW-0378">Hydrolase</keyword>
<accession>A0ABX7T9S2</accession>
<proteinExistence type="predicted"/>
<dbReference type="Gene3D" id="3.10.129.10">
    <property type="entry name" value="Hotdog Thioesterase"/>
    <property type="match status" value="1"/>
</dbReference>
<organism evidence="3 4">
    <name type="scientific">Parasphingorhabdus cellanae</name>
    <dbReference type="NCBI Taxonomy" id="2806553"/>
    <lineage>
        <taxon>Bacteria</taxon>
        <taxon>Pseudomonadati</taxon>
        <taxon>Pseudomonadota</taxon>
        <taxon>Alphaproteobacteria</taxon>
        <taxon>Sphingomonadales</taxon>
        <taxon>Sphingomonadaceae</taxon>
        <taxon>Parasphingorhabdus</taxon>
    </lineage>
</organism>
<dbReference type="InterPro" id="IPR003736">
    <property type="entry name" value="PAAI_dom"/>
</dbReference>
<keyword evidence="4" id="KW-1185">Reference proteome</keyword>
<evidence type="ECO:0000313" key="4">
    <source>
        <dbReference type="Proteomes" id="UP000663923"/>
    </source>
</evidence>
<dbReference type="SUPFAM" id="SSF54637">
    <property type="entry name" value="Thioesterase/thiol ester dehydrase-isomerase"/>
    <property type="match status" value="1"/>
</dbReference>
<dbReference type="Proteomes" id="UP000663923">
    <property type="component" value="Chromosome"/>
</dbReference>
<gene>
    <name evidence="3" type="ORF">J4G78_07225</name>
</gene>
<dbReference type="InterPro" id="IPR006683">
    <property type="entry name" value="Thioestr_dom"/>
</dbReference>
<reference evidence="3 4" key="1">
    <citation type="submission" date="2021-03" db="EMBL/GenBank/DDBJ databases">
        <title>Complete genome of Parasphingorhabdus_sp.JHSY0214.</title>
        <authorList>
            <person name="Yoo J.H."/>
            <person name="Bae J.W."/>
        </authorList>
    </citation>
    <scope>NUCLEOTIDE SEQUENCE [LARGE SCALE GENOMIC DNA]</scope>
    <source>
        <strain evidence="3 4">JHSY0214</strain>
    </source>
</reference>